<gene>
    <name evidence="8" type="ORF">SD77_0109</name>
</gene>
<protein>
    <recommendedName>
        <fullName evidence="7">DUF202 domain-containing protein</fullName>
    </recommendedName>
</protein>
<keyword evidence="4 6" id="KW-1133">Transmembrane helix</keyword>
<sequence length="121" mass="13513">MKGQKADESKYIQQHLANERTFLAWLRTGLAVVGIGFLAVTLHFNYGSKVSKLTDEISLLMMIFSLATGLAILIMGSFSYFMKRKEINEASFRSSSVVMAVVTIAVSILIFMLGFYFITIL</sequence>
<dbReference type="InterPro" id="IPR052053">
    <property type="entry name" value="IM_YidH-like"/>
</dbReference>
<reference evidence="8 9" key="1">
    <citation type="submission" date="2015-01" db="EMBL/GenBank/DDBJ databases">
        <title>Genome Assembly of Bacillus badius MTCC 1458.</title>
        <authorList>
            <person name="Verma A."/>
            <person name="Khatri I."/>
            <person name="Mual P."/>
            <person name="Subramanian S."/>
            <person name="Krishnamurthi S."/>
        </authorList>
    </citation>
    <scope>NUCLEOTIDE SEQUENCE [LARGE SCALE GENOMIC DNA]</scope>
    <source>
        <strain evidence="8 9">MTCC 1458</strain>
    </source>
</reference>
<evidence type="ECO:0000313" key="9">
    <source>
        <dbReference type="Proteomes" id="UP000031982"/>
    </source>
</evidence>
<comment type="caution">
    <text evidence="8">The sequence shown here is derived from an EMBL/GenBank/DDBJ whole genome shotgun (WGS) entry which is preliminary data.</text>
</comment>
<dbReference type="EMBL" id="JXLP01000001">
    <property type="protein sequence ID" value="KIL80261.1"/>
    <property type="molecule type" value="Genomic_DNA"/>
</dbReference>
<evidence type="ECO:0000313" key="8">
    <source>
        <dbReference type="EMBL" id="KIL80261.1"/>
    </source>
</evidence>
<evidence type="ECO:0000259" key="7">
    <source>
        <dbReference type="Pfam" id="PF02656"/>
    </source>
</evidence>
<accession>A0ABR5AZX3</accession>
<dbReference type="RefSeq" id="WP_041113031.1">
    <property type="nucleotide sequence ID" value="NZ_JARTHD010000022.1"/>
</dbReference>
<keyword evidence="3 6" id="KW-0812">Transmembrane</keyword>
<dbReference type="Pfam" id="PF02656">
    <property type="entry name" value="DUF202"/>
    <property type="match status" value="1"/>
</dbReference>
<dbReference type="InterPro" id="IPR003807">
    <property type="entry name" value="DUF202"/>
</dbReference>
<organism evidence="8 9">
    <name type="scientific">Bacillus badius</name>
    <dbReference type="NCBI Taxonomy" id="1455"/>
    <lineage>
        <taxon>Bacteria</taxon>
        <taxon>Bacillati</taxon>
        <taxon>Bacillota</taxon>
        <taxon>Bacilli</taxon>
        <taxon>Bacillales</taxon>
        <taxon>Bacillaceae</taxon>
        <taxon>Pseudobacillus</taxon>
    </lineage>
</organism>
<dbReference type="Proteomes" id="UP000031982">
    <property type="component" value="Unassembled WGS sequence"/>
</dbReference>
<dbReference type="PANTHER" id="PTHR34187">
    <property type="entry name" value="FGR18P"/>
    <property type="match status" value="1"/>
</dbReference>
<comment type="subcellular location">
    <subcellularLocation>
        <location evidence="1">Cell membrane</location>
        <topology evidence="1">Multi-pass membrane protein</topology>
    </subcellularLocation>
</comment>
<proteinExistence type="predicted"/>
<keyword evidence="5 6" id="KW-0472">Membrane</keyword>
<feature type="domain" description="DUF202" evidence="7">
    <location>
        <begin position="14"/>
        <end position="84"/>
    </location>
</feature>
<feature type="transmembrane region" description="Helical" evidence="6">
    <location>
        <begin position="57"/>
        <end position="76"/>
    </location>
</feature>
<name>A0ABR5AZX3_BACBA</name>
<evidence type="ECO:0000256" key="4">
    <source>
        <dbReference type="ARBA" id="ARBA00022989"/>
    </source>
</evidence>
<feature type="transmembrane region" description="Helical" evidence="6">
    <location>
        <begin position="97"/>
        <end position="118"/>
    </location>
</feature>
<evidence type="ECO:0000256" key="1">
    <source>
        <dbReference type="ARBA" id="ARBA00004651"/>
    </source>
</evidence>
<feature type="transmembrane region" description="Helical" evidence="6">
    <location>
        <begin position="21"/>
        <end position="45"/>
    </location>
</feature>
<keyword evidence="9" id="KW-1185">Reference proteome</keyword>
<dbReference type="PANTHER" id="PTHR34187:SF2">
    <property type="entry name" value="DUF202 DOMAIN-CONTAINING PROTEIN"/>
    <property type="match status" value="1"/>
</dbReference>
<evidence type="ECO:0000256" key="2">
    <source>
        <dbReference type="ARBA" id="ARBA00022475"/>
    </source>
</evidence>
<evidence type="ECO:0000256" key="5">
    <source>
        <dbReference type="ARBA" id="ARBA00023136"/>
    </source>
</evidence>
<evidence type="ECO:0000256" key="6">
    <source>
        <dbReference type="SAM" id="Phobius"/>
    </source>
</evidence>
<evidence type="ECO:0000256" key="3">
    <source>
        <dbReference type="ARBA" id="ARBA00022692"/>
    </source>
</evidence>
<keyword evidence="2" id="KW-1003">Cell membrane</keyword>